<accession>E9HJD9</accession>
<protein>
    <submittedName>
        <fullName evidence="1">Uncharacterized protein</fullName>
    </submittedName>
</protein>
<sequence>MLKDDLSIYERHALPNDLHFAIATSDNMKSFLAADFLTMPNSAGHGKFVMPTIGLVGSGPASYRDLTRTLTDEKGTHYLALSAIVYMGTAIELLKDFKRFSIPSTDSNFLMCGFETQDESITYTPYFISGEALLEVFKTKQVN</sequence>
<dbReference type="OrthoDB" id="6402319at2759"/>
<dbReference type="InParanoid" id="E9HJD9"/>
<gene>
    <name evidence="1" type="ORF">DAPPUDRAFT_330373</name>
</gene>
<dbReference type="HOGENOM" id="CLU_1808142_0_0_1"/>
<dbReference type="EMBL" id="GL732661">
    <property type="protein sequence ID" value="EFX68152.1"/>
    <property type="molecule type" value="Genomic_DNA"/>
</dbReference>
<reference evidence="1 2" key="1">
    <citation type="journal article" date="2011" name="Science">
        <title>The ecoresponsive genome of Daphnia pulex.</title>
        <authorList>
            <person name="Colbourne J.K."/>
            <person name="Pfrender M.E."/>
            <person name="Gilbert D."/>
            <person name="Thomas W.K."/>
            <person name="Tucker A."/>
            <person name="Oakley T.H."/>
            <person name="Tokishita S."/>
            <person name="Aerts A."/>
            <person name="Arnold G.J."/>
            <person name="Basu M.K."/>
            <person name="Bauer D.J."/>
            <person name="Caceres C.E."/>
            <person name="Carmel L."/>
            <person name="Casola C."/>
            <person name="Choi J.H."/>
            <person name="Detter J.C."/>
            <person name="Dong Q."/>
            <person name="Dusheyko S."/>
            <person name="Eads B.D."/>
            <person name="Frohlich T."/>
            <person name="Geiler-Samerotte K.A."/>
            <person name="Gerlach D."/>
            <person name="Hatcher P."/>
            <person name="Jogdeo S."/>
            <person name="Krijgsveld J."/>
            <person name="Kriventseva E.V."/>
            <person name="Kultz D."/>
            <person name="Laforsch C."/>
            <person name="Lindquist E."/>
            <person name="Lopez J."/>
            <person name="Manak J.R."/>
            <person name="Muller J."/>
            <person name="Pangilinan J."/>
            <person name="Patwardhan R.P."/>
            <person name="Pitluck S."/>
            <person name="Pritham E.J."/>
            <person name="Rechtsteiner A."/>
            <person name="Rho M."/>
            <person name="Rogozin I.B."/>
            <person name="Sakarya O."/>
            <person name="Salamov A."/>
            <person name="Schaack S."/>
            <person name="Shapiro H."/>
            <person name="Shiga Y."/>
            <person name="Skalitzky C."/>
            <person name="Smith Z."/>
            <person name="Souvorov A."/>
            <person name="Sung W."/>
            <person name="Tang Z."/>
            <person name="Tsuchiya D."/>
            <person name="Tu H."/>
            <person name="Vos H."/>
            <person name="Wang M."/>
            <person name="Wolf Y.I."/>
            <person name="Yamagata H."/>
            <person name="Yamada T."/>
            <person name="Ye Y."/>
            <person name="Shaw J.R."/>
            <person name="Andrews J."/>
            <person name="Crease T.J."/>
            <person name="Tang H."/>
            <person name="Lucas S.M."/>
            <person name="Robertson H.M."/>
            <person name="Bork P."/>
            <person name="Koonin E.V."/>
            <person name="Zdobnov E.M."/>
            <person name="Grigoriev I.V."/>
            <person name="Lynch M."/>
            <person name="Boore J.L."/>
        </authorList>
    </citation>
    <scope>NUCLEOTIDE SEQUENCE [LARGE SCALE GENOMIC DNA]</scope>
</reference>
<evidence type="ECO:0000313" key="2">
    <source>
        <dbReference type="Proteomes" id="UP000000305"/>
    </source>
</evidence>
<proteinExistence type="predicted"/>
<keyword evidence="2" id="KW-1185">Reference proteome</keyword>
<dbReference type="Proteomes" id="UP000000305">
    <property type="component" value="Unassembled WGS sequence"/>
</dbReference>
<dbReference type="PhylomeDB" id="E9HJD9"/>
<evidence type="ECO:0000313" key="1">
    <source>
        <dbReference type="EMBL" id="EFX68152.1"/>
    </source>
</evidence>
<dbReference type="AlphaFoldDB" id="E9HJD9"/>
<name>E9HJD9_DAPPU</name>
<organism evidence="1 2">
    <name type="scientific">Daphnia pulex</name>
    <name type="common">Water flea</name>
    <dbReference type="NCBI Taxonomy" id="6669"/>
    <lineage>
        <taxon>Eukaryota</taxon>
        <taxon>Metazoa</taxon>
        <taxon>Ecdysozoa</taxon>
        <taxon>Arthropoda</taxon>
        <taxon>Crustacea</taxon>
        <taxon>Branchiopoda</taxon>
        <taxon>Diplostraca</taxon>
        <taxon>Cladocera</taxon>
        <taxon>Anomopoda</taxon>
        <taxon>Daphniidae</taxon>
        <taxon>Daphnia</taxon>
    </lineage>
</organism>
<dbReference type="KEGG" id="dpx:DAPPUDRAFT_330373"/>